<keyword evidence="6" id="KW-1185">Reference proteome</keyword>
<accession>A0A9W6XEN7</accession>
<comment type="caution">
    <text evidence="5">The sequence shown here is derived from an EMBL/GenBank/DDBJ whole genome shotgun (WGS) entry which is preliminary data.</text>
</comment>
<organism evidence="5 6">
    <name type="scientific">Phytophthora lilii</name>
    <dbReference type="NCBI Taxonomy" id="2077276"/>
    <lineage>
        <taxon>Eukaryota</taxon>
        <taxon>Sar</taxon>
        <taxon>Stramenopiles</taxon>
        <taxon>Oomycota</taxon>
        <taxon>Peronosporomycetes</taxon>
        <taxon>Peronosporales</taxon>
        <taxon>Peronosporaceae</taxon>
        <taxon>Phytophthora</taxon>
    </lineage>
</organism>
<dbReference type="Pfam" id="PF05630">
    <property type="entry name" value="NPP1"/>
    <property type="match status" value="1"/>
</dbReference>
<dbReference type="PANTHER" id="PTHR33657:SF8">
    <property type="entry name" value="DOMAIN PROTEIN, PUTATIVE (AFU_ORTHOLOGUE AFUA_5G00600)-RELATED"/>
    <property type="match status" value="1"/>
</dbReference>
<dbReference type="GO" id="GO:0005576">
    <property type="term" value="C:extracellular region"/>
    <property type="evidence" value="ECO:0007669"/>
    <property type="project" value="UniProtKB-SubCell"/>
</dbReference>
<keyword evidence="3" id="KW-0964">Secreted</keyword>
<dbReference type="PANTHER" id="PTHR33657">
    <property type="entry name" value="DOMAIN PROTEIN, PUTATIVE (AFU_ORTHOLOGUE AFUA_5G00600)-RELATED"/>
    <property type="match status" value="1"/>
</dbReference>
<evidence type="ECO:0000256" key="1">
    <source>
        <dbReference type="ARBA" id="ARBA00004613"/>
    </source>
</evidence>
<reference evidence="5" key="1">
    <citation type="submission" date="2023-04" db="EMBL/GenBank/DDBJ databases">
        <title>Phytophthora lilii NBRC 32176.</title>
        <authorList>
            <person name="Ichikawa N."/>
            <person name="Sato H."/>
            <person name="Tonouchi N."/>
        </authorList>
    </citation>
    <scope>NUCLEOTIDE SEQUENCE</scope>
    <source>
        <strain evidence="5">NBRC 32176</strain>
    </source>
</reference>
<dbReference type="AlphaFoldDB" id="A0A9W6XEN7"/>
<gene>
    <name evidence="5" type="ORF">Plil01_001560700</name>
</gene>
<comment type="similarity">
    <text evidence="2">Belongs to the Necrosis inducing protein (NPP1) family.</text>
</comment>
<dbReference type="EMBL" id="BSXW01001463">
    <property type="protein sequence ID" value="GMF36953.1"/>
    <property type="molecule type" value="Genomic_DNA"/>
</dbReference>
<dbReference type="Proteomes" id="UP001165083">
    <property type="component" value="Unassembled WGS sequence"/>
</dbReference>
<evidence type="ECO:0000313" key="5">
    <source>
        <dbReference type="EMBL" id="GMF36953.1"/>
    </source>
</evidence>
<proteinExistence type="inferred from homology"/>
<comment type="subcellular location">
    <subcellularLocation>
        <location evidence="1">Secreted</location>
    </subcellularLocation>
</comment>
<dbReference type="InterPro" id="IPR008701">
    <property type="entry name" value="NPP1"/>
</dbReference>
<evidence type="ECO:0000256" key="3">
    <source>
        <dbReference type="ARBA" id="ARBA00022525"/>
    </source>
</evidence>
<keyword evidence="4" id="KW-0843">Virulence</keyword>
<name>A0A9W6XEN7_9STRA</name>
<evidence type="ECO:0000313" key="6">
    <source>
        <dbReference type="Proteomes" id="UP001165083"/>
    </source>
</evidence>
<evidence type="ECO:0000256" key="2">
    <source>
        <dbReference type="ARBA" id="ARBA00009520"/>
    </source>
</evidence>
<sequence length="136" mass="14611">MMDYLVHTDRDILNQPQYSFLPRPPATSNFKNETALSDHPGFCLSTGTAAAVDHDLVEPIPHPEAVTISEKAAVKFKRGLNIIDGCVSFPAVNAVGDTSGGLKPTKGANGCKTALKGSQVYGRAGWYQDVWAIMYA</sequence>
<evidence type="ECO:0000256" key="4">
    <source>
        <dbReference type="ARBA" id="ARBA00023026"/>
    </source>
</evidence>
<protein>
    <submittedName>
        <fullName evidence="5">Unnamed protein product</fullName>
    </submittedName>
</protein>
<dbReference type="OrthoDB" id="125987at2759"/>